<name>A0A1Y1XDF5_9FUNG</name>
<dbReference type="Proteomes" id="UP000193944">
    <property type="component" value="Unassembled WGS sequence"/>
</dbReference>
<comment type="caution">
    <text evidence="2">The sequence shown here is derived from an EMBL/GenBank/DDBJ whole genome shotgun (WGS) entry which is preliminary data.</text>
</comment>
<keyword evidence="3" id="KW-1185">Reference proteome</keyword>
<evidence type="ECO:0000256" key="1">
    <source>
        <dbReference type="SAM" id="Phobius"/>
    </source>
</evidence>
<dbReference type="EMBL" id="MCFG01000065">
    <property type="protein sequence ID" value="ORX83769.1"/>
    <property type="molecule type" value="Genomic_DNA"/>
</dbReference>
<reference evidence="2 3" key="2">
    <citation type="submission" date="2016-08" db="EMBL/GenBank/DDBJ databases">
        <title>Pervasive Adenine N6-methylation of Active Genes in Fungi.</title>
        <authorList>
            <consortium name="DOE Joint Genome Institute"/>
            <person name="Mondo S.J."/>
            <person name="Dannebaum R.O."/>
            <person name="Kuo R.C."/>
            <person name="Labutti K."/>
            <person name="Haridas S."/>
            <person name="Kuo A."/>
            <person name="Salamov A."/>
            <person name="Ahrendt S.R."/>
            <person name="Lipzen A."/>
            <person name="Sullivan W."/>
            <person name="Andreopoulos W.B."/>
            <person name="Clum A."/>
            <person name="Lindquist E."/>
            <person name="Daum C."/>
            <person name="Ramamoorthy G.K."/>
            <person name="Gryganskyi A."/>
            <person name="Culley D."/>
            <person name="Magnuson J.K."/>
            <person name="James T.Y."/>
            <person name="O'Malley M.A."/>
            <person name="Stajich J.E."/>
            <person name="Spatafora J.W."/>
            <person name="Visel A."/>
            <person name="Grigoriev I.V."/>
        </authorList>
    </citation>
    <scope>NUCLEOTIDE SEQUENCE [LARGE SCALE GENOMIC DNA]</scope>
    <source>
        <strain evidence="2 3">S4</strain>
    </source>
</reference>
<dbReference type="AlphaFoldDB" id="A0A1Y1XDF5"/>
<evidence type="ECO:0000313" key="2">
    <source>
        <dbReference type="EMBL" id="ORX83769.1"/>
    </source>
</evidence>
<protein>
    <submittedName>
        <fullName evidence="2">Uncharacterized protein</fullName>
    </submittedName>
</protein>
<evidence type="ECO:0000313" key="3">
    <source>
        <dbReference type="Proteomes" id="UP000193944"/>
    </source>
</evidence>
<reference evidence="2 3" key="1">
    <citation type="submission" date="2016-08" db="EMBL/GenBank/DDBJ databases">
        <title>A Parts List for Fungal Cellulosomes Revealed by Comparative Genomics.</title>
        <authorList>
            <consortium name="DOE Joint Genome Institute"/>
            <person name="Haitjema C.H."/>
            <person name="Gilmore S.P."/>
            <person name="Henske J.K."/>
            <person name="Solomon K.V."/>
            <person name="De Groot R."/>
            <person name="Kuo A."/>
            <person name="Mondo S.J."/>
            <person name="Salamov A.A."/>
            <person name="Labutti K."/>
            <person name="Zhao Z."/>
            <person name="Chiniquy J."/>
            <person name="Barry K."/>
            <person name="Brewer H.M."/>
            <person name="Purvine S.O."/>
            <person name="Wright A.T."/>
            <person name="Boxma B."/>
            <person name="Van Alen T."/>
            <person name="Hackstein J.H."/>
            <person name="Baker S.E."/>
            <person name="Grigoriev I.V."/>
            <person name="O'Malley M.A."/>
        </authorList>
    </citation>
    <scope>NUCLEOTIDE SEQUENCE [LARGE SCALE GENOMIC DNA]</scope>
    <source>
        <strain evidence="2 3">S4</strain>
    </source>
</reference>
<proteinExistence type="predicted"/>
<keyword evidence="1" id="KW-0472">Membrane</keyword>
<accession>A0A1Y1XDF5</accession>
<keyword evidence="1" id="KW-1133">Transmembrane helix</keyword>
<sequence length="96" mass="10370">MKFYMLAIAGLFIRLFKASGFFIISCAIFIIAGLFINEAKSRLPKFGKPPAPAPAPEEEPASLALLLLSLEDTLDLANSKDCLIDALFGSNSKTFS</sequence>
<keyword evidence="1" id="KW-0812">Transmembrane</keyword>
<gene>
    <name evidence="2" type="ORF">BCR32DRAFT_142349</name>
</gene>
<organism evidence="2 3">
    <name type="scientific">Anaeromyces robustus</name>
    <dbReference type="NCBI Taxonomy" id="1754192"/>
    <lineage>
        <taxon>Eukaryota</taxon>
        <taxon>Fungi</taxon>
        <taxon>Fungi incertae sedis</taxon>
        <taxon>Chytridiomycota</taxon>
        <taxon>Chytridiomycota incertae sedis</taxon>
        <taxon>Neocallimastigomycetes</taxon>
        <taxon>Neocallimastigales</taxon>
        <taxon>Neocallimastigaceae</taxon>
        <taxon>Anaeromyces</taxon>
    </lineage>
</organism>
<feature type="transmembrane region" description="Helical" evidence="1">
    <location>
        <begin position="12"/>
        <end position="36"/>
    </location>
</feature>